<evidence type="ECO:0008006" key="3">
    <source>
        <dbReference type="Google" id="ProtNLM"/>
    </source>
</evidence>
<gene>
    <name evidence="1" type="primary">106079157</name>
</gene>
<protein>
    <recommendedName>
        <fullName evidence="3">Methyltransferase type 11 domain-containing protein</fullName>
    </recommendedName>
</protein>
<dbReference type="AlphaFoldDB" id="A0A2C9KNZ4"/>
<dbReference type="VEuPathDB" id="VectorBase:BGLAX_029490"/>
<dbReference type="Proteomes" id="UP000076420">
    <property type="component" value="Unassembled WGS sequence"/>
</dbReference>
<reference evidence="1" key="1">
    <citation type="submission" date="2020-05" db="UniProtKB">
        <authorList>
            <consortium name="EnsemblMetazoa"/>
        </authorList>
    </citation>
    <scope>IDENTIFICATION</scope>
    <source>
        <strain evidence="1">BB02</strain>
    </source>
</reference>
<evidence type="ECO:0000313" key="2">
    <source>
        <dbReference type="Proteomes" id="UP000076420"/>
    </source>
</evidence>
<dbReference type="Gene3D" id="3.40.50.150">
    <property type="entry name" value="Vaccinia Virus protein VP39"/>
    <property type="match status" value="1"/>
</dbReference>
<dbReference type="InterPro" id="IPR029063">
    <property type="entry name" value="SAM-dependent_MTases_sf"/>
</dbReference>
<sequence>MIVIVTGIFISGQTKQFYRKDDVNVARQTIQDDVIHIKKQRDILSRLLNQMKQMYGQQNCQMMKLQKNDSKVSANGGWCEETGRPNSKSHITDPRFATALSRFLTQKTVGSFGDGPGTYKELLHRLGHVKSYSSFDGAPFCDTVTGGLVSFLDLTAPQYGLPIFDWVVSIEVAEHIPAKFEEIYLDNLARHAREGIILSWAVPGQKGLSHVNNKPLADVIKEMSKRGFHIDVQAGEPLRKASLFGWLRSCLLQNFQRDFERAGCLSSLRKHKLCVCVCVLFKNRTCCLIKSS</sequence>
<dbReference type="VEuPathDB" id="VectorBase:BGLB021913"/>
<organism evidence="1 2">
    <name type="scientific">Biomphalaria glabrata</name>
    <name type="common">Bloodfluke planorb</name>
    <name type="synonym">Freshwater snail</name>
    <dbReference type="NCBI Taxonomy" id="6526"/>
    <lineage>
        <taxon>Eukaryota</taxon>
        <taxon>Metazoa</taxon>
        <taxon>Spiralia</taxon>
        <taxon>Lophotrochozoa</taxon>
        <taxon>Mollusca</taxon>
        <taxon>Gastropoda</taxon>
        <taxon>Heterobranchia</taxon>
        <taxon>Euthyneura</taxon>
        <taxon>Panpulmonata</taxon>
        <taxon>Hygrophila</taxon>
        <taxon>Lymnaeoidea</taxon>
        <taxon>Planorbidae</taxon>
        <taxon>Biomphalaria</taxon>
    </lineage>
</organism>
<name>A0A2C9KNZ4_BIOGL</name>
<dbReference type="EnsemblMetazoa" id="BGLB021913-RB">
    <property type="protein sequence ID" value="BGLB021913-PB"/>
    <property type="gene ID" value="BGLB021913"/>
</dbReference>
<accession>A0A2C9KNZ4</accession>
<evidence type="ECO:0000313" key="1">
    <source>
        <dbReference type="EnsemblMetazoa" id="BGLB021913-PB"/>
    </source>
</evidence>
<proteinExistence type="predicted"/>
<dbReference type="KEGG" id="bgt:106079157"/>